<feature type="chain" id="PRO_5019829980" description="TPM domain-containing protein" evidence="3">
    <location>
        <begin position="21"/>
        <end position="269"/>
    </location>
</feature>
<keyword evidence="6" id="KW-1185">Reference proteome</keyword>
<dbReference type="AlphaFoldDB" id="A0A495J9G1"/>
<keyword evidence="2" id="KW-0472">Membrane</keyword>
<accession>A0A495J9G1</accession>
<evidence type="ECO:0000313" key="5">
    <source>
        <dbReference type="EMBL" id="RKR85321.1"/>
    </source>
</evidence>
<dbReference type="PANTHER" id="PTHR30373:SF2">
    <property type="entry name" value="UPF0603 PROTEIN YGCG"/>
    <property type="match status" value="1"/>
</dbReference>
<reference evidence="5 6" key="1">
    <citation type="submission" date="2018-10" db="EMBL/GenBank/DDBJ databases">
        <title>Genomic Encyclopedia of Archaeal and Bacterial Type Strains, Phase II (KMG-II): from individual species to whole genera.</title>
        <authorList>
            <person name="Goeker M."/>
        </authorList>
    </citation>
    <scope>NUCLEOTIDE SEQUENCE [LARGE SCALE GENOMIC DNA]</scope>
    <source>
        <strain evidence="5 6">DSM 18602</strain>
    </source>
</reference>
<sequence>MLKKLTLIFLLAVSACLAYAQDLPPKSTTLVTDQTNTLSPDEKARLESKLVAFDDSTSTQIAVVILKSVGSYDINQYGAALIRAWGIGTKGKNNGILILVAMADHKVSIQTGYGAEGAVPDIVTHEIITNSITPNFKQNKYYEGLDEATSSLIAHMKGEYKADAKTKKQVNNNDGGGGASIAIVIIIVVVVLVFIFRNRGGGGGHIIGRRGGASPFWWFLMGSAMGNSNSGGGFFGGGNNSGGGGSDSGGGFGGFGGGDSGGGGSSGSW</sequence>
<feature type="transmembrane region" description="Helical" evidence="2">
    <location>
        <begin position="175"/>
        <end position="196"/>
    </location>
</feature>
<evidence type="ECO:0000313" key="6">
    <source>
        <dbReference type="Proteomes" id="UP000268007"/>
    </source>
</evidence>
<dbReference type="RefSeq" id="WP_121201379.1">
    <property type="nucleotide sequence ID" value="NZ_RBKU01000001.1"/>
</dbReference>
<keyword evidence="2" id="KW-0812">Transmembrane</keyword>
<gene>
    <name evidence="5" type="ORF">BDD43_5590</name>
</gene>
<evidence type="ECO:0000256" key="1">
    <source>
        <dbReference type="SAM" id="MobiDB-lite"/>
    </source>
</evidence>
<keyword evidence="2" id="KW-1133">Transmembrane helix</keyword>
<protein>
    <recommendedName>
        <fullName evidence="4">TPM domain-containing protein</fullName>
    </recommendedName>
</protein>
<evidence type="ECO:0000256" key="2">
    <source>
        <dbReference type="SAM" id="Phobius"/>
    </source>
</evidence>
<dbReference type="Proteomes" id="UP000268007">
    <property type="component" value="Unassembled WGS sequence"/>
</dbReference>
<dbReference type="Gene3D" id="3.10.310.50">
    <property type="match status" value="1"/>
</dbReference>
<keyword evidence="3" id="KW-0732">Signal</keyword>
<organism evidence="5 6">
    <name type="scientific">Mucilaginibacter gracilis</name>
    <dbReference type="NCBI Taxonomy" id="423350"/>
    <lineage>
        <taxon>Bacteria</taxon>
        <taxon>Pseudomonadati</taxon>
        <taxon>Bacteroidota</taxon>
        <taxon>Sphingobacteriia</taxon>
        <taxon>Sphingobacteriales</taxon>
        <taxon>Sphingobacteriaceae</taxon>
        <taxon>Mucilaginibacter</taxon>
    </lineage>
</organism>
<dbReference type="InterPro" id="IPR007621">
    <property type="entry name" value="TPM_dom"/>
</dbReference>
<dbReference type="PROSITE" id="PS51257">
    <property type="entry name" value="PROKAR_LIPOPROTEIN"/>
    <property type="match status" value="1"/>
</dbReference>
<evidence type="ECO:0000256" key="3">
    <source>
        <dbReference type="SAM" id="SignalP"/>
    </source>
</evidence>
<feature type="region of interest" description="Disordered" evidence="1">
    <location>
        <begin position="246"/>
        <end position="269"/>
    </location>
</feature>
<dbReference type="Pfam" id="PF04536">
    <property type="entry name" value="TPM_phosphatase"/>
    <property type="match status" value="1"/>
</dbReference>
<dbReference type="PANTHER" id="PTHR30373">
    <property type="entry name" value="UPF0603 PROTEIN YGCG"/>
    <property type="match status" value="1"/>
</dbReference>
<evidence type="ECO:0000259" key="4">
    <source>
        <dbReference type="Pfam" id="PF04536"/>
    </source>
</evidence>
<feature type="domain" description="TPM" evidence="4">
    <location>
        <begin position="31"/>
        <end position="154"/>
    </location>
</feature>
<name>A0A495J9G1_9SPHI</name>
<comment type="caution">
    <text evidence="5">The sequence shown here is derived from an EMBL/GenBank/DDBJ whole genome shotgun (WGS) entry which is preliminary data.</text>
</comment>
<dbReference type="EMBL" id="RBKU01000001">
    <property type="protein sequence ID" value="RKR85321.1"/>
    <property type="molecule type" value="Genomic_DNA"/>
</dbReference>
<feature type="signal peptide" evidence="3">
    <location>
        <begin position="1"/>
        <end position="20"/>
    </location>
</feature>
<proteinExistence type="predicted"/>
<dbReference type="OrthoDB" id="9810918at2"/>